<accession>A0ABT9H7R8</accession>
<dbReference type="EMBL" id="JAVAIL010000002">
    <property type="protein sequence ID" value="MDP4539321.1"/>
    <property type="molecule type" value="Genomic_DNA"/>
</dbReference>
<evidence type="ECO:0008006" key="3">
    <source>
        <dbReference type="Google" id="ProtNLM"/>
    </source>
</evidence>
<keyword evidence="2" id="KW-1185">Reference proteome</keyword>
<proteinExistence type="predicted"/>
<gene>
    <name evidence="1" type="ORF">Q9K01_06770</name>
</gene>
<sequence length="165" mass="17876">MPRGTDISSLLVIGAGLALYGCGDAETSRSEQVSFGGERPASVSECLERLAEGGEIWGEESVRASFVYDVSALGPDAVKQFAKRSIEGGRHSMAVHHGEASDQALKNFLDRTPEGDTEMFGTDDLVLLRVNDAMARPFDAALRTGCQRLREGVTIRQYTFSRGNF</sequence>
<dbReference type="PROSITE" id="PS51257">
    <property type="entry name" value="PROKAR_LIPOPROTEIN"/>
    <property type="match status" value="1"/>
</dbReference>
<evidence type="ECO:0000313" key="2">
    <source>
        <dbReference type="Proteomes" id="UP001235664"/>
    </source>
</evidence>
<name>A0ABT9H7R8_9SPHN</name>
<dbReference type="RefSeq" id="WP_305929456.1">
    <property type="nucleotide sequence ID" value="NZ_JAVAIL010000002.1"/>
</dbReference>
<comment type="caution">
    <text evidence="1">The sequence shown here is derived from an EMBL/GenBank/DDBJ whole genome shotgun (WGS) entry which is preliminary data.</text>
</comment>
<evidence type="ECO:0000313" key="1">
    <source>
        <dbReference type="EMBL" id="MDP4539321.1"/>
    </source>
</evidence>
<reference evidence="1 2" key="1">
    <citation type="submission" date="2023-08" db="EMBL/GenBank/DDBJ databases">
        <title>genomic of DY56.</title>
        <authorList>
            <person name="Wang Y."/>
        </authorList>
    </citation>
    <scope>NUCLEOTIDE SEQUENCE [LARGE SCALE GENOMIC DNA]</scope>
    <source>
        <strain evidence="1 2">DY56-A-20</strain>
    </source>
</reference>
<dbReference type="Proteomes" id="UP001235664">
    <property type="component" value="Unassembled WGS sequence"/>
</dbReference>
<organism evidence="1 2">
    <name type="scientific">Qipengyuania benthica</name>
    <dbReference type="NCBI Taxonomy" id="3067651"/>
    <lineage>
        <taxon>Bacteria</taxon>
        <taxon>Pseudomonadati</taxon>
        <taxon>Pseudomonadota</taxon>
        <taxon>Alphaproteobacteria</taxon>
        <taxon>Sphingomonadales</taxon>
        <taxon>Erythrobacteraceae</taxon>
        <taxon>Qipengyuania</taxon>
    </lineage>
</organism>
<protein>
    <recommendedName>
        <fullName evidence="3">Lipoprotein</fullName>
    </recommendedName>
</protein>